<accession>A0ABV6XDM2</accession>
<protein>
    <submittedName>
        <fullName evidence="2">Uncharacterized protein</fullName>
    </submittedName>
</protein>
<proteinExistence type="predicted"/>
<dbReference type="EMBL" id="JBHEZY010000030">
    <property type="protein sequence ID" value="MFC1436385.1"/>
    <property type="molecule type" value="Genomic_DNA"/>
</dbReference>
<evidence type="ECO:0000313" key="2">
    <source>
        <dbReference type="EMBL" id="MFC1436385.1"/>
    </source>
</evidence>
<keyword evidence="1" id="KW-0812">Transmembrane</keyword>
<evidence type="ECO:0000313" key="3">
    <source>
        <dbReference type="Proteomes" id="UP001592530"/>
    </source>
</evidence>
<comment type="caution">
    <text evidence="2">The sequence shown here is derived from an EMBL/GenBank/DDBJ whole genome shotgun (WGS) entry which is preliminary data.</text>
</comment>
<evidence type="ECO:0000256" key="1">
    <source>
        <dbReference type="SAM" id="Phobius"/>
    </source>
</evidence>
<reference evidence="2 3" key="1">
    <citation type="submission" date="2024-09" db="EMBL/GenBank/DDBJ databases">
        <authorList>
            <person name="Lee S.D."/>
        </authorList>
    </citation>
    <scope>NUCLEOTIDE SEQUENCE [LARGE SCALE GENOMIC DNA]</scope>
    <source>
        <strain evidence="2 3">N1-3</strain>
    </source>
</reference>
<feature type="transmembrane region" description="Helical" evidence="1">
    <location>
        <begin position="12"/>
        <end position="32"/>
    </location>
</feature>
<gene>
    <name evidence="2" type="ORF">ACEZDB_37700</name>
</gene>
<keyword evidence="1" id="KW-1133">Transmembrane helix</keyword>
<dbReference type="Proteomes" id="UP001592530">
    <property type="component" value="Unassembled WGS sequence"/>
</dbReference>
<keyword evidence="1" id="KW-0472">Membrane</keyword>
<sequence>MLQTALDALGAGVLYAGCGAVLAVLAATVAALGPRTNALSLEAV</sequence>
<name>A0ABV6XDM2_9ACTN</name>
<organism evidence="2 3">
    <name type="scientific">Streptacidiphilus alkalitolerans</name>
    <dbReference type="NCBI Taxonomy" id="3342712"/>
    <lineage>
        <taxon>Bacteria</taxon>
        <taxon>Bacillati</taxon>
        <taxon>Actinomycetota</taxon>
        <taxon>Actinomycetes</taxon>
        <taxon>Kitasatosporales</taxon>
        <taxon>Streptomycetaceae</taxon>
        <taxon>Streptacidiphilus</taxon>
    </lineage>
</organism>
<dbReference type="RefSeq" id="WP_380560015.1">
    <property type="nucleotide sequence ID" value="NZ_JBHEZY010000030.1"/>
</dbReference>